<protein>
    <recommendedName>
        <fullName evidence="3">GIY-YIG domain-containing protein</fullName>
    </recommendedName>
</protein>
<proteinExistence type="predicted"/>
<dbReference type="AlphaFoldDB" id="A0A6A8G844"/>
<name>A0A6A8G844_9EURY</name>
<dbReference type="Proteomes" id="UP000443423">
    <property type="component" value="Unassembled WGS sequence"/>
</dbReference>
<comment type="caution">
    <text evidence="1">The sequence shown here is derived from an EMBL/GenBank/DDBJ whole genome shotgun (WGS) entry which is preliminary data.</text>
</comment>
<evidence type="ECO:0000313" key="1">
    <source>
        <dbReference type="EMBL" id="MRW97191.1"/>
    </source>
</evidence>
<keyword evidence="2" id="KW-1185">Reference proteome</keyword>
<organism evidence="1 2">
    <name type="scientific">Haloferax marinum</name>
    <dbReference type="NCBI Taxonomy" id="2666143"/>
    <lineage>
        <taxon>Archaea</taxon>
        <taxon>Methanobacteriati</taxon>
        <taxon>Methanobacteriota</taxon>
        <taxon>Stenosarchaea group</taxon>
        <taxon>Halobacteria</taxon>
        <taxon>Halobacteriales</taxon>
        <taxon>Haloferacaceae</taxon>
        <taxon>Haloferax</taxon>
    </lineage>
</organism>
<reference evidence="1 2" key="1">
    <citation type="submission" date="2019-11" db="EMBL/GenBank/DDBJ databases">
        <title>Whole genome sequence of Haloferax sp. MBLA0078.</title>
        <authorList>
            <person name="Seo M.-J."/>
            <person name="Cho E.-S."/>
        </authorList>
    </citation>
    <scope>NUCLEOTIDE SEQUENCE [LARGE SCALE GENOMIC DNA]</scope>
    <source>
        <strain evidence="1 2">MBLA0078</strain>
    </source>
</reference>
<accession>A0A6A8G844</accession>
<dbReference type="EMBL" id="WKJQ01000001">
    <property type="protein sequence ID" value="MRW97191.1"/>
    <property type="molecule type" value="Genomic_DNA"/>
</dbReference>
<evidence type="ECO:0008006" key="3">
    <source>
        <dbReference type="Google" id="ProtNLM"/>
    </source>
</evidence>
<evidence type="ECO:0000313" key="2">
    <source>
        <dbReference type="Proteomes" id="UP000443423"/>
    </source>
</evidence>
<dbReference type="RefSeq" id="WP_151112285.1">
    <property type="nucleotide sequence ID" value="NZ_WKJQ01000001.1"/>
</dbReference>
<gene>
    <name evidence="1" type="ORF">GJR99_11490</name>
</gene>
<sequence>MVRYLRDDPNSVYAIDDVKNPGTVGTPFDSGTSTSYEEFISEVPGFQGAADAYVYAIELLRNSDDSIWYYVGQSHADNGENGLKNRIRSHTSGFNEARTIVRHDDEILLGRTKTSAYRPPSDSDSHRVIGVERVESLFLENIEVEAPNEYWEENMDYPSSHFTCVVDEMERRVAFEVAIENNTTNVLGGK</sequence>